<evidence type="ECO:0000313" key="2">
    <source>
        <dbReference type="Proteomes" id="UP000677413"/>
    </source>
</evidence>
<dbReference type="Proteomes" id="UP000677413">
    <property type="component" value="Unassembled WGS sequence"/>
</dbReference>
<name>A0A941BH32_9ACTN</name>
<gene>
    <name evidence="1" type="ORF">J8N05_35090</name>
</gene>
<comment type="caution">
    <text evidence="1">The sequence shown here is derived from an EMBL/GenBank/DDBJ whole genome shotgun (WGS) entry which is preliminary data.</text>
</comment>
<evidence type="ECO:0000313" key="1">
    <source>
        <dbReference type="EMBL" id="MBQ0853394.1"/>
    </source>
</evidence>
<dbReference type="EMBL" id="JAGPYQ010000001">
    <property type="protein sequence ID" value="MBQ0853394.1"/>
    <property type="molecule type" value="Genomic_DNA"/>
</dbReference>
<accession>A0A941BH32</accession>
<sequence>MAADWWARGIALGAGLATTVNAAITLKNYRRARPRMIVQCKYRTMGNEIDLTVTLKNEGATPLYLEQVGIVVVELSTSPPRKRGYRWHRRSCEPTIAPWSISIDLEKRHAKVLHAFNAIEWYFRIPIDRELYDWFREMDDDGRKTYMRVRVPLPHLPITAMLTSNVMEGPDIWLLNLARTDPDDENELPPGKDPWL</sequence>
<dbReference type="AlphaFoldDB" id="A0A941BH32"/>
<protein>
    <submittedName>
        <fullName evidence="1">Uncharacterized protein</fullName>
    </submittedName>
</protein>
<organism evidence="1 2">
    <name type="scientific">Streptomyces liliiviolaceus</name>
    <dbReference type="NCBI Taxonomy" id="2823109"/>
    <lineage>
        <taxon>Bacteria</taxon>
        <taxon>Bacillati</taxon>
        <taxon>Actinomycetota</taxon>
        <taxon>Actinomycetes</taxon>
        <taxon>Kitasatosporales</taxon>
        <taxon>Streptomycetaceae</taxon>
        <taxon>Streptomyces</taxon>
    </lineage>
</organism>
<dbReference type="RefSeq" id="WP_210889808.1">
    <property type="nucleotide sequence ID" value="NZ_JAGPYQ010000001.1"/>
</dbReference>
<keyword evidence="2" id="KW-1185">Reference proteome</keyword>
<reference evidence="1 2" key="1">
    <citation type="submission" date="2021-04" db="EMBL/GenBank/DDBJ databases">
        <authorList>
            <person name="Tang X."/>
            <person name="Zhou X."/>
            <person name="Chen X."/>
            <person name="Cernava T."/>
            <person name="Zhang C."/>
        </authorList>
    </citation>
    <scope>NUCLEOTIDE SEQUENCE [LARGE SCALE GENOMIC DNA]</scope>
    <source>
        <strain evidence="1 2">BH-SS-21</strain>
    </source>
</reference>
<proteinExistence type="predicted"/>